<dbReference type="PANTHER" id="PTHR47234:SF2">
    <property type="entry name" value="TONB-DEPENDENT RECEPTOR"/>
    <property type="match status" value="1"/>
</dbReference>
<proteinExistence type="inferred from homology"/>
<dbReference type="InterPro" id="IPR036942">
    <property type="entry name" value="Beta-barrel_TonB_sf"/>
</dbReference>
<keyword evidence="3 11" id="KW-0813">Transport</keyword>
<keyword evidence="4 11" id="KW-1134">Transmembrane beta strand</keyword>
<evidence type="ECO:0000256" key="11">
    <source>
        <dbReference type="PROSITE-ProRule" id="PRU01360"/>
    </source>
</evidence>
<evidence type="ECO:0000256" key="2">
    <source>
        <dbReference type="ARBA" id="ARBA00009810"/>
    </source>
</evidence>
<keyword evidence="6" id="KW-0732">Signal</keyword>
<evidence type="ECO:0000259" key="14">
    <source>
        <dbReference type="Pfam" id="PF00593"/>
    </source>
</evidence>
<dbReference type="GO" id="GO:0009279">
    <property type="term" value="C:cell outer membrane"/>
    <property type="evidence" value="ECO:0007669"/>
    <property type="project" value="UniProtKB-SubCell"/>
</dbReference>
<dbReference type="Gene3D" id="2.40.170.20">
    <property type="entry name" value="TonB-dependent receptor, beta-barrel domain"/>
    <property type="match status" value="1"/>
</dbReference>
<dbReference type="PROSITE" id="PS01156">
    <property type="entry name" value="TONB_DEPENDENT_REC_2"/>
    <property type="match status" value="1"/>
</dbReference>
<dbReference type="PANTHER" id="PTHR47234">
    <property type="match status" value="1"/>
</dbReference>
<dbReference type="PROSITE" id="PS52016">
    <property type="entry name" value="TONB_DEPENDENT_REC_3"/>
    <property type="match status" value="1"/>
</dbReference>
<accession>A0A7Z2VTT2</accession>
<evidence type="ECO:0000256" key="12">
    <source>
        <dbReference type="PROSITE-ProRule" id="PRU10144"/>
    </source>
</evidence>
<keyword evidence="9 16" id="KW-0675">Receptor</keyword>
<evidence type="ECO:0000313" key="17">
    <source>
        <dbReference type="Proteomes" id="UP000502415"/>
    </source>
</evidence>
<evidence type="ECO:0000259" key="15">
    <source>
        <dbReference type="Pfam" id="PF07715"/>
    </source>
</evidence>
<evidence type="ECO:0000256" key="3">
    <source>
        <dbReference type="ARBA" id="ARBA00022448"/>
    </source>
</evidence>
<evidence type="ECO:0000256" key="4">
    <source>
        <dbReference type="ARBA" id="ARBA00022452"/>
    </source>
</evidence>
<dbReference type="Pfam" id="PF00593">
    <property type="entry name" value="TonB_dep_Rec_b-barrel"/>
    <property type="match status" value="1"/>
</dbReference>
<dbReference type="InterPro" id="IPR010917">
    <property type="entry name" value="TonB_rcpt_CS"/>
</dbReference>
<dbReference type="InterPro" id="IPR037066">
    <property type="entry name" value="Plug_dom_sf"/>
</dbReference>
<comment type="similarity">
    <text evidence="2 11 13">Belongs to the TonB-dependent receptor family.</text>
</comment>
<dbReference type="CDD" id="cd01347">
    <property type="entry name" value="ligand_gated_channel"/>
    <property type="match status" value="1"/>
</dbReference>
<evidence type="ECO:0000256" key="10">
    <source>
        <dbReference type="ARBA" id="ARBA00023237"/>
    </source>
</evidence>
<organism evidence="16 17">
    <name type="scientific">Massilia forsythiae</name>
    <dbReference type="NCBI Taxonomy" id="2728020"/>
    <lineage>
        <taxon>Bacteria</taxon>
        <taxon>Pseudomonadati</taxon>
        <taxon>Pseudomonadota</taxon>
        <taxon>Betaproteobacteria</taxon>
        <taxon>Burkholderiales</taxon>
        <taxon>Oxalobacteraceae</taxon>
        <taxon>Telluria group</taxon>
        <taxon>Massilia</taxon>
    </lineage>
</organism>
<dbReference type="InterPro" id="IPR012910">
    <property type="entry name" value="Plug_dom"/>
</dbReference>
<keyword evidence="7 13" id="KW-0798">TonB box</keyword>
<dbReference type="InterPro" id="IPR000531">
    <property type="entry name" value="Beta-barrel_TonB"/>
</dbReference>
<dbReference type="RefSeq" id="WP_169433957.1">
    <property type="nucleotide sequence ID" value="NZ_CP051685.1"/>
</dbReference>
<feature type="domain" description="TonB-dependent receptor plug" evidence="15">
    <location>
        <begin position="45"/>
        <end position="153"/>
    </location>
</feature>
<dbReference type="Proteomes" id="UP000502415">
    <property type="component" value="Chromosome"/>
</dbReference>
<feature type="short sequence motif" description="TonB C-terminal box" evidence="12">
    <location>
        <begin position="934"/>
        <end position="951"/>
    </location>
</feature>
<protein>
    <submittedName>
        <fullName evidence="16">TonB-dependent receptor</fullName>
    </submittedName>
</protein>
<evidence type="ECO:0000256" key="13">
    <source>
        <dbReference type="RuleBase" id="RU003357"/>
    </source>
</evidence>
<dbReference type="Pfam" id="PF07715">
    <property type="entry name" value="Plug"/>
    <property type="match status" value="1"/>
</dbReference>
<dbReference type="EMBL" id="CP051685">
    <property type="protein sequence ID" value="QJD99060.1"/>
    <property type="molecule type" value="Genomic_DNA"/>
</dbReference>
<evidence type="ECO:0000313" key="16">
    <source>
        <dbReference type="EMBL" id="QJD99060.1"/>
    </source>
</evidence>
<name>A0A7Z2VTT2_9BURK</name>
<dbReference type="InterPro" id="IPR039426">
    <property type="entry name" value="TonB-dep_rcpt-like"/>
</dbReference>
<keyword evidence="5 11" id="KW-0812">Transmembrane</keyword>
<evidence type="ECO:0000256" key="5">
    <source>
        <dbReference type="ARBA" id="ARBA00022692"/>
    </source>
</evidence>
<evidence type="ECO:0000256" key="6">
    <source>
        <dbReference type="ARBA" id="ARBA00022729"/>
    </source>
</evidence>
<keyword evidence="10 11" id="KW-0998">Cell outer membrane</keyword>
<dbReference type="Gene3D" id="2.170.130.10">
    <property type="entry name" value="TonB-dependent receptor, plug domain"/>
    <property type="match status" value="1"/>
</dbReference>
<feature type="domain" description="TonB-dependent receptor-like beta-barrel" evidence="14">
    <location>
        <begin position="479"/>
        <end position="909"/>
    </location>
</feature>
<dbReference type="AlphaFoldDB" id="A0A7Z2VTT2"/>
<gene>
    <name evidence="16" type="ORF">HH212_02605</name>
</gene>
<sequence length="951" mass="101764">MFAGGMALGATVASAQDTQDGAPAAPMQRIEVTGSRIPSLNTEGSSPVTTLSAKDIKIDGVRNAEDLMNNLPQVFASQGAAISNGASGTATVDLRGMGAQRTLVLVNGKRLPAGSVLSTAADLNQIPSQLIRRVDVLTGGAGAVYGSGAVAGVVNFILKDDFTGVELEANASGANHRQHNDEAAAVVAAKGYPLPGNRNFDGKRYDFSLLAGANFADNKGNATFFVSHRHTDALLQSQRDFSSCSLGASDPGFACSGSGTSIPRVGAFTPDASGNPRRYVSATDAYNFGPLNFFQRPSDEYNINSTLHYDISENARLYSEFNFHNNTTDAQIAPGGIFYGQQATIAYENPLLNAAWRTALGLTRPGQTVTVSVGKRNVEGGPRNNNISDMSFREVLGVKGTVGDWSYDVFGQFARVNHNDRSTGYFSTRLIGRALDVVPDANGNPVCRSFLNGSDPACVPYNLFKQGGVTQAALDYLSASGSTGGFTQQSVFGINIGSDLSRYGLKLPTAENGVGVSFGYEQRVEKLSYEPDYENQTGDLSGAGGASPAVAGSYNVKEAFGEVRIPLLDNMAFAKRLELNGSYRRSQYSTDAKTNTWGLGLDWQPVEALRVRGSAQRAVRAPNIFELYTGQSVVLAGPTDDPCEGSAPKATQAQCANTGLPAALYGQLTENSTNQYNGRTGGNPNVKPETADTYTVGLVIEPTRNLTITLDAFKLKIEDAIQSVNAQSVFTQCLTTGNPLYCGLIHRDQLGSLWLTTNGYVEAGTTNIGSQGTSGLDLGASYRMKLPHSYGGLDFTLNGTYLRSYTVENLPGTGSYDCAGLFGATCGTPAPKWRHKARLTWSSPYNFDMSVTWRYFDRVKNDMLDSNPQLAGELDTQRDDHLSSRSYLDLSGIYRFNRKLSLSLGINNLFDKDPPLASSSSVTGSYGNGNTFPQVYDSYGRFVYANLTYRF</sequence>
<comment type="subcellular location">
    <subcellularLocation>
        <location evidence="1 11">Cell outer membrane</location>
        <topology evidence="1 11">Multi-pass membrane protein</topology>
    </subcellularLocation>
</comment>
<keyword evidence="17" id="KW-1185">Reference proteome</keyword>
<dbReference type="KEGG" id="mfy:HH212_02605"/>
<evidence type="ECO:0000256" key="1">
    <source>
        <dbReference type="ARBA" id="ARBA00004571"/>
    </source>
</evidence>
<reference evidence="16 17" key="1">
    <citation type="submission" date="2020-04" db="EMBL/GenBank/DDBJ databases">
        <title>Genome sequencing of novel species.</title>
        <authorList>
            <person name="Heo J."/>
            <person name="Kim S.-J."/>
            <person name="Kim J.-S."/>
            <person name="Hong S.-B."/>
            <person name="Kwon S.-W."/>
        </authorList>
    </citation>
    <scope>NUCLEOTIDE SEQUENCE [LARGE SCALE GENOMIC DNA]</scope>
    <source>
        <strain evidence="16 17">GN2-R2</strain>
    </source>
</reference>
<keyword evidence="8 11" id="KW-0472">Membrane</keyword>
<dbReference type="SUPFAM" id="SSF56935">
    <property type="entry name" value="Porins"/>
    <property type="match status" value="1"/>
</dbReference>
<evidence type="ECO:0000256" key="9">
    <source>
        <dbReference type="ARBA" id="ARBA00023170"/>
    </source>
</evidence>
<evidence type="ECO:0000256" key="7">
    <source>
        <dbReference type="ARBA" id="ARBA00023077"/>
    </source>
</evidence>
<evidence type="ECO:0000256" key="8">
    <source>
        <dbReference type="ARBA" id="ARBA00023136"/>
    </source>
</evidence>